<dbReference type="RefSeq" id="WP_379783837.1">
    <property type="nucleotide sequence ID" value="NZ_JBHSWW010000464.1"/>
</dbReference>
<keyword evidence="2" id="KW-1185">Reference proteome</keyword>
<dbReference type="Proteomes" id="UP001596442">
    <property type="component" value="Unassembled WGS sequence"/>
</dbReference>
<sequence length="125" mass="14909">DCSNIELGSCNIDQAIVEFENAPWKRELERFEELDGNRPPPCWPDLTFRIGNYHIGFMLESECKKFRVEICMPPQKKLLGIFSFTKFFEFKNVEPARAKEYLKMFYELSYAEQHDYFLRQQTTCS</sequence>
<dbReference type="AlphaFoldDB" id="A0ABD5SDH8"/>
<protein>
    <submittedName>
        <fullName evidence="1">Uncharacterized protein</fullName>
    </submittedName>
</protein>
<feature type="non-terminal residue" evidence="1">
    <location>
        <position position="1"/>
    </location>
</feature>
<name>A0ABD5SDH8_9EURY</name>
<comment type="caution">
    <text evidence="1">The sequence shown here is derived from an EMBL/GenBank/DDBJ whole genome shotgun (WGS) entry which is preliminary data.</text>
</comment>
<organism evidence="1 2">
    <name type="scientific">Halorubrum tibetense</name>
    <dbReference type="NCBI Taxonomy" id="175631"/>
    <lineage>
        <taxon>Archaea</taxon>
        <taxon>Methanobacteriati</taxon>
        <taxon>Methanobacteriota</taxon>
        <taxon>Stenosarchaea group</taxon>
        <taxon>Halobacteria</taxon>
        <taxon>Halobacteriales</taxon>
        <taxon>Haloferacaceae</taxon>
        <taxon>Halorubrum</taxon>
    </lineage>
</organism>
<proteinExistence type="predicted"/>
<gene>
    <name evidence="1" type="ORF">ACFQEU_16205</name>
</gene>
<accession>A0ABD5SDH8</accession>
<evidence type="ECO:0000313" key="1">
    <source>
        <dbReference type="EMBL" id="MFC6754989.1"/>
    </source>
</evidence>
<dbReference type="EMBL" id="JBHSWW010000464">
    <property type="protein sequence ID" value="MFC6754989.1"/>
    <property type="molecule type" value="Genomic_DNA"/>
</dbReference>
<evidence type="ECO:0000313" key="2">
    <source>
        <dbReference type="Proteomes" id="UP001596442"/>
    </source>
</evidence>
<reference evidence="1 2" key="1">
    <citation type="journal article" date="2019" name="Int. J. Syst. Evol. Microbiol.">
        <title>The Global Catalogue of Microorganisms (GCM) 10K type strain sequencing project: providing services to taxonomists for standard genome sequencing and annotation.</title>
        <authorList>
            <consortium name="The Broad Institute Genomics Platform"/>
            <consortium name="The Broad Institute Genome Sequencing Center for Infectious Disease"/>
            <person name="Wu L."/>
            <person name="Ma J."/>
        </authorList>
    </citation>
    <scope>NUCLEOTIDE SEQUENCE [LARGE SCALE GENOMIC DNA]</scope>
    <source>
        <strain evidence="1 2">CGMCC 1.3239</strain>
    </source>
</reference>